<feature type="active site" description="Proton acceptor" evidence="7">
    <location>
        <position position="369"/>
    </location>
</feature>
<dbReference type="Proteomes" id="UP000215902">
    <property type="component" value="Unassembled WGS sequence"/>
</dbReference>
<evidence type="ECO:0000256" key="1">
    <source>
        <dbReference type="ARBA" id="ARBA00005232"/>
    </source>
</evidence>
<feature type="non-terminal residue" evidence="11">
    <location>
        <position position="1"/>
    </location>
</feature>
<feature type="region of interest" description="Disordered" evidence="9">
    <location>
        <begin position="668"/>
        <end position="690"/>
    </location>
</feature>
<evidence type="ECO:0000256" key="3">
    <source>
        <dbReference type="ARBA" id="ARBA00022979"/>
    </source>
</evidence>
<comment type="similarity">
    <text evidence="1 8">Belongs to the carnitine/choline acetyltransferase family.</text>
</comment>
<reference evidence="11 12" key="1">
    <citation type="submission" date="2017-06" db="EMBL/GenBank/DDBJ databases">
        <title>A platform for efficient transgenesis in Macrostomum lignano, a flatworm model organism for stem cell research.</title>
        <authorList>
            <person name="Berezikov E."/>
        </authorList>
    </citation>
    <scope>NUCLEOTIDE SEQUENCE [LARGE SCALE GENOMIC DNA]</scope>
    <source>
        <strain evidence="11">DV1</strain>
        <tissue evidence="11">Whole organism</tissue>
    </source>
</reference>
<dbReference type="InterPro" id="IPR039551">
    <property type="entry name" value="Cho/carn_acyl_trans"/>
</dbReference>
<keyword evidence="3" id="KW-0530">Neurotransmitter biosynthesis</keyword>
<dbReference type="GO" id="GO:0005737">
    <property type="term" value="C:cytoplasm"/>
    <property type="evidence" value="ECO:0007669"/>
    <property type="project" value="TreeGrafter"/>
</dbReference>
<comment type="caution">
    <text evidence="11">The sequence shown here is derived from an EMBL/GenBank/DDBJ whole genome shotgun (WGS) entry which is preliminary data.</text>
</comment>
<proteinExistence type="inferred from homology"/>
<evidence type="ECO:0000256" key="9">
    <source>
        <dbReference type="SAM" id="MobiDB-lite"/>
    </source>
</evidence>
<dbReference type="PROSITE" id="PS00440">
    <property type="entry name" value="ACYLTRANSF_C_2"/>
    <property type="match status" value="1"/>
</dbReference>
<accession>A0A267GJV3</accession>
<dbReference type="SUPFAM" id="SSF52777">
    <property type="entry name" value="CoA-dependent acyltransferases"/>
    <property type="match status" value="2"/>
</dbReference>
<evidence type="ECO:0000313" key="12">
    <source>
        <dbReference type="Proteomes" id="UP000215902"/>
    </source>
</evidence>
<dbReference type="Gene3D" id="3.30.559.10">
    <property type="entry name" value="Chloramphenicol acetyltransferase-like domain"/>
    <property type="match status" value="1"/>
</dbReference>
<evidence type="ECO:0000259" key="10">
    <source>
        <dbReference type="Pfam" id="PF00755"/>
    </source>
</evidence>
<dbReference type="AlphaFoldDB" id="A0A267GJV3"/>
<dbReference type="EC" id="2.3.1.6" evidence="5"/>
<feature type="compositionally biased region" description="Basic and acidic residues" evidence="9">
    <location>
        <begin position="679"/>
        <end position="690"/>
    </location>
</feature>
<evidence type="ECO:0000256" key="4">
    <source>
        <dbReference type="ARBA" id="ARBA00023315"/>
    </source>
</evidence>
<evidence type="ECO:0000313" key="11">
    <source>
        <dbReference type="EMBL" id="PAA86321.1"/>
    </source>
</evidence>
<evidence type="ECO:0000256" key="7">
    <source>
        <dbReference type="PIRSR" id="PIRSR600542-1"/>
    </source>
</evidence>
<dbReference type="PROSITE" id="PS00439">
    <property type="entry name" value="ACYLTRANSF_C_1"/>
    <property type="match status" value="1"/>
</dbReference>
<keyword evidence="4 8" id="KW-0012">Acyltransferase</keyword>
<dbReference type="OrthoDB" id="240216at2759"/>
<gene>
    <name evidence="11" type="ORF">BOX15_Mlig000134g3</name>
</gene>
<dbReference type="GO" id="GO:0004102">
    <property type="term" value="F:choline O-acetyltransferase activity"/>
    <property type="evidence" value="ECO:0007669"/>
    <property type="project" value="UniProtKB-EC"/>
</dbReference>
<dbReference type="PANTHER" id="PTHR22589">
    <property type="entry name" value="CARNITINE O-ACYLTRANSFERASE"/>
    <property type="match status" value="1"/>
</dbReference>
<dbReference type="InterPro" id="IPR042231">
    <property type="entry name" value="Cho/carn_acyl_trans_2"/>
</dbReference>
<evidence type="ECO:0000256" key="2">
    <source>
        <dbReference type="ARBA" id="ARBA00022679"/>
    </source>
</evidence>
<dbReference type="GO" id="GO:0008292">
    <property type="term" value="P:acetylcholine biosynthetic process"/>
    <property type="evidence" value="ECO:0007669"/>
    <property type="project" value="TreeGrafter"/>
</dbReference>
<dbReference type="Pfam" id="PF00755">
    <property type="entry name" value="Carn_acyltransf"/>
    <property type="match status" value="1"/>
</dbReference>
<dbReference type="Gene3D" id="3.30.559.70">
    <property type="entry name" value="Choline/Carnitine o-acyltransferase, domain 2"/>
    <property type="match status" value="1"/>
</dbReference>
<dbReference type="GO" id="GO:0043005">
    <property type="term" value="C:neuron projection"/>
    <property type="evidence" value="ECO:0007669"/>
    <property type="project" value="TreeGrafter"/>
</dbReference>
<dbReference type="InterPro" id="IPR023213">
    <property type="entry name" value="CAT-like_dom_sf"/>
</dbReference>
<evidence type="ECO:0000256" key="6">
    <source>
        <dbReference type="ARBA" id="ARBA00040495"/>
    </source>
</evidence>
<keyword evidence="2 8" id="KW-0808">Transferase</keyword>
<keyword evidence="12" id="KW-1185">Reference proteome</keyword>
<dbReference type="EMBL" id="NIVC01000284">
    <property type="protein sequence ID" value="PAA86321.1"/>
    <property type="molecule type" value="Genomic_DNA"/>
</dbReference>
<feature type="domain" description="Choline/carnitine acyltransferase" evidence="10">
    <location>
        <begin position="47"/>
        <end position="633"/>
    </location>
</feature>
<dbReference type="GO" id="GO:0007274">
    <property type="term" value="P:neuromuscular synaptic transmission"/>
    <property type="evidence" value="ECO:0007669"/>
    <property type="project" value="TreeGrafter"/>
</dbReference>
<dbReference type="STRING" id="282301.A0A267GJV3"/>
<dbReference type="InterPro" id="IPR000542">
    <property type="entry name" value="Carn_acyl_trans"/>
</dbReference>
<sequence>EASAAPAASKTRVRMPVHPVKEFVRRISSKDLDEYPNWDLSRPLPKLPVPDLHATLTMYLKLVEPVVSEEKYANTARIVQEFIRPAGVGEQLQKQLVETAKTKDNWVSDWWLDDMYLCNSLPLPVNSNPGLVFPRTSFESEREQLRFAAQLITGIFDYKTILDDRNLPVERVRHHRKGQPLCMEQYYRLFSSYRRPGTEKDQQILNMNRDLFDPEYVIVACNDQFYVMNVMTSGKELLSEEDIYNQLRRISKDANSCSNPPRLGVLTSERRKQWAVAREQLCQDAKNKANLDLIERSCFILCLDKPIDASFNHEASTEQTSSGVRDDTNRSLQLLHGMGSKHNGANRWYDKTMQFVVSADGNTGLNYEHSVSEGIAVIKLIEHILAYMEEMKTKRLRRFPSICDLPHPQKLEWHIDKQTEAHIQSGLEEIDKLVDDLDLYILRFDMFGREYPKTVNMSPDSFVQLALQLAHYKVHKYLVPTYESASIRRFHLGRVDVIHAASMAALQWVKAMEGDVKTTNEQKLKLLREAIEHQTEHMLKTILGHGVDNHMLGLRVTAESVMGKLPDLFTDPVYVECNQFRLSTSQVSTTTDALICYGAVVPNGYGAAYNLHTDSIVVCISCWRDCPNPDISALRYGEALRQAFEDMHEMIQANVELAKINTVSTESKIPEENLATTKENGESDSAEKQQ</sequence>
<dbReference type="GO" id="GO:0045202">
    <property type="term" value="C:synapse"/>
    <property type="evidence" value="ECO:0007669"/>
    <property type="project" value="GOC"/>
</dbReference>
<evidence type="ECO:0000256" key="5">
    <source>
        <dbReference type="ARBA" id="ARBA00039091"/>
    </source>
</evidence>
<organism evidence="11 12">
    <name type="scientific">Macrostomum lignano</name>
    <dbReference type="NCBI Taxonomy" id="282301"/>
    <lineage>
        <taxon>Eukaryota</taxon>
        <taxon>Metazoa</taxon>
        <taxon>Spiralia</taxon>
        <taxon>Lophotrochozoa</taxon>
        <taxon>Platyhelminthes</taxon>
        <taxon>Rhabditophora</taxon>
        <taxon>Macrostomorpha</taxon>
        <taxon>Macrostomida</taxon>
        <taxon>Macrostomidae</taxon>
        <taxon>Macrostomum</taxon>
    </lineage>
</organism>
<dbReference type="PANTHER" id="PTHR22589:SF14">
    <property type="entry name" value="CHOLINE O-ACETYLTRANSFERASE"/>
    <property type="match status" value="1"/>
</dbReference>
<evidence type="ECO:0000256" key="8">
    <source>
        <dbReference type="RuleBase" id="RU003801"/>
    </source>
</evidence>
<name>A0A267GJV3_9PLAT</name>
<protein>
    <recommendedName>
        <fullName evidence="6">Choline O-acetyltransferase</fullName>
        <ecNumber evidence="5">2.3.1.6</ecNumber>
    </recommendedName>
</protein>